<organism evidence="2 3">
    <name type="scientific">Eilatimonas milleporae</name>
    <dbReference type="NCBI Taxonomy" id="911205"/>
    <lineage>
        <taxon>Bacteria</taxon>
        <taxon>Pseudomonadati</taxon>
        <taxon>Pseudomonadota</taxon>
        <taxon>Alphaproteobacteria</taxon>
        <taxon>Kordiimonadales</taxon>
        <taxon>Kordiimonadaceae</taxon>
        <taxon>Eilatimonas</taxon>
    </lineage>
</organism>
<dbReference type="RefSeq" id="WP_121937855.1">
    <property type="nucleotide sequence ID" value="NZ_REFR01000010.1"/>
</dbReference>
<reference evidence="2 3" key="1">
    <citation type="submission" date="2018-10" db="EMBL/GenBank/DDBJ databases">
        <title>Genomic Encyclopedia of Archaeal and Bacterial Type Strains, Phase II (KMG-II): from individual species to whole genera.</title>
        <authorList>
            <person name="Goeker M."/>
        </authorList>
    </citation>
    <scope>NUCLEOTIDE SEQUENCE [LARGE SCALE GENOMIC DNA]</scope>
    <source>
        <strain evidence="2 3">DSM 25217</strain>
    </source>
</reference>
<feature type="domain" description="DUF2059" evidence="1">
    <location>
        <begin position="75"/>
        <end position="131"/>
    </location>
</feature>
<comment type="caution">
    <text evidence="2">The sequence shown here is derived from an EMBL/GenBank/DDBJ whole genome shotgun (WGS) entry which is preliminary data.</text>
</comment>
<evidence type="ECO:0000313" key="3">
    <source>
        <dbReference type="Proteomes" id="UP000271227"/>
    </source>
</evidence>
<dbReference type="AlphaFoldDB" id="A0A3M0CFY5"/>
<dbReference type="InParanoid" id="A0A3M0CFY5"/>
<dbReference type="Pfam" id="PF09832">
    <property type="entry name" value="DUF2059"/>
    <property type="match status" value="1"/>
</dbReference>
<name>A0A3M0CFY5_9PROT</name>
<protein>
    <submittedName>
        <fullName evidence="2">Uncharacterized protein DUF2059</fullName>
    </submittedName>
</protein>
<dbReference type="InterPro" id="IPR018637">
    <property type="entry name" value="DUF2059"/>
</dbReference>
<evidence type="ECO:0000313" key="2">
    <source>
        <dbReference type="EMBL" id="RMB08494.1"/>
    </source>
</evidence>
<sequence>MSLDRAQNIMTHANFDVAKRLLEVIKIDQMVTMMARQMMAQKVVSIQQKSEGADPEELKQVTDAFQQAFMLHVPDLMEEVIKAYAGAFSVEDMEAVIAFNKSEIGQRFEAGQAQIQQKTQALFKDWSSHAARAAFDKASAQVAAEE</sequence>
<dbReference type="Proteomes" id="UP000271227">
    <property type="component" value="Unassembled WGS sequence"/>
</dbReference>
<keyword evidence="3" id="KW-1185">Reference proteome</keyword>
<accession>A0A3M0CFY5</accession>
<evidence type="ECO:0000259" key="1">
    <source>
        <dbReference type="Pfam" id="PF09832"/>
    </source>
</evidence>
<gene>
    <name evidence="2" type="ORF">BXY39_1127</name>
</gene>
<dbReference type="EMBL" id="REFR01000010">
    <property type="protein sequence ID" value="RMB08494.1"/>
    <property type="molecule type" value="Genomic_DNA"/>
</dbReference>
<proteinExistence type="predicted"/>